<feature type="domain" description="DUF732" evidence="2">
    <location>
        <begin position="26"/>
        <end position="103"/>
    </location>
</feature>
<reference evidence="3 4" key="1">
    <citation type="submission" date="2016-01" db="EMBL/GenBank/DDBJ databases">
        <title>The new phylogeny of the genus Mycobacterium.</title>
        <authorList>
            <person name="Tarcisio F."/>
            <person name="Conor M."/>
            <person name="Antonella G."/>
            <person name="Elisabetta G."/>
            <person name="Giulia F.S."/>
            <person name="Sara T."/>
            <person name="Anna F."/>
            <person name="Clotilde B."/>
            <person name="Roberto B."/>
            <person name="Veronica D.S."/>
            <person name="Fabio R."/>
            <person name="Monica P."/>
            <person name="Olivier J."/>
            <person name="Enrico T."/>
            <person name="Nicola S."/>
        </authorList>
    </citation>
    <scope>NUCLEOTIDE SEQUENCE [LARGE SCALE GENOMIC DNA]</scope>
    <source>
        <strain evidence="3 4">DSM 45541</strain>
    </source>
</reference>
<dbReference type="AlphaFoldDB" id="A0A1X1W4Q9"/>
<proteinExistence type="predicted"/>
<dbReference type="EMBL" id="LQPC01000073">
    <property type="protein sequence ID" value="ORV81607.1"/>
    <property type="molecule type" value="Genomic_DNA"/>
</dbReference>
<organism evidence="3 4">
    <name type="scientific">Mycolicibacterium iranicum</name>
    <name type="common">Mycobacterium iranicum</name>
    <dbReference type="NCBI Taxonomy" id="912594"/>
    <lineage>
        <taxon>Bacteria</taxon>
        <taxon>Bacillati</taxon>
        <taxon>Actinomycetota</taxon>
        <taxon>Actinomycetes</taxon>
        <taxon>Mycobacteriales</taxon>
        <taxon>Mycobacteriaceae</taxon>
        <taxon>Mycolicibacterium</taxon>
    </lineage>
</organism>
<feature type="chain" id="PRO_5038355026" description="DUF732 domain-containing protein" evidence="1">
    <location>
        <begin position="24"/>
        <end position="111"/>
    </location>
</feature>
<evidence type="ECO:0000259" key="2">
    <source>
        <dbReference type="Pfam" id="PF05305"/>
    </source>
</evidence>
<dbReference type="Proteomes" id="UP000193622">
    <property type="component" value="Unassembled WGS sequence"/>
</dbReference>
<evidence type="ECO:0000313" key="3">
    <source>
        <dbReference type="EMBL" id="ORV81607.1"/>
    </source>
</evidence>
<dbReference type="InterPro" id="IPR007969">
    <property type="entry name" value="DUF732"/>
</dbReference>
<dbReference type="RefSeq" id="WP_051226831.1">
    <property type="nucleotide sequence ID" value="NZ_LQPC01000073.1"/>
</dbReference>
<keyword evidence="1" id="KW-0732">Signal</keyword>
<accession>A0A1X1W4Q9</accession>
<sequence length="111" mass="11579">MKNMTMMALAVAGASLVCAPVAAASEDAFLAAIDSLEYYAINCPGCAEDALGVGYRVCAAFDSGGESAAIAEVLKSYNGPGQTHPEYYATLFAQYSAYELCPQHNGKIDPI</sequence>
<name>A0A1X1W4Q9_MYCIR</name>
<dbReference type="Pfam" id="PF05305">
    <property type="entry name" value="DUF732"/>
    <property type="match status" value="1"/>
</dbReference>
<feature type="signal peptide" evidence="1">
    <location>
        <begin position="1"/>
        <end position="23"/>
    </location>
</feature>
<gene>
    <name evidence="3" type="ORF">AWC12_28535</name>
</gene>
<protein>
    <recommendedName>
        <fullName evidence="2">DUF732 domain-containing protein</fullName>
    </recommendedName>
</protein>
<evidence type="ECO:0000256" key="1">
    <source>
        <dbReference type="SAM" id="SignalP"/>
    </source>
</evidence>
<comment type="caution">
    <text evidence="3">The sequence shown here is derived from an EMBL/GenBank/DDBJ whole genome shotgun (WGS) entry which is preliminary data.</text>
</comment>
<evidence type="ECO:0000313" key="4">
    <source>
        <dbReference type="Proteomes" id="UP000193622"/>
    </source>
</evidence>